<gene>
    <name evidence="2" type="ORF">HMPREF9141_1232</name>
</gene>
<dbReference type="RefSeq" id="WP_007368761.1">
    <property type="nucleotide sequence ID" value="NZ_GL872283.1"/>
</dbReference>
<dbReference type="STRING" id="888743.HMPREF9141_1232"/>
<feature type="compositionally biased region" description="Polar residues" evidence="1">
    <location>
        <begin position="307"/>
        <end position="319"/>
    </location>
</feature>
<dbReference type="OrthoDB" id="1043330at2"/>
<sequence>MPDDNNKSKDENLANNSPPAEQAPKTDGDAAQGASGKEGGGFLEGIIDTVKETVENKVKDLRGTDSGKDKDTNKDAGGEADRKDGNTGDKDKNDAESPKEEKGGVVEEGKSILEGVKDTVGKGEKGGASQPSLAEQMKELNEVQIDKAFVEDSLNLLDKLSFDKLIGNPLRAAIKAQRDLAKETLGYIREEGIKVDEDGQGQIAYVTMNFVRDGKQVKMRVPLLTLMPVPRLSITSMNYTFKAKVDAVSSVVASVGSGGTPVNTTFRLGSSDKPAKPSSSGGGAQKPSAGKGETAEKSAKQPETENRSSPAATLSASYSSKKDSGATRDSRYSVETTMDVTITASEGDMPRGIDKLLDVLNESAEVIDPNGVLQVSAEQVSLTNGYAAISVNYRDEQGACQPTAVKCVQLNGAKTPVLLQSGDNMLLVFSEKGVYKITAGKLQRIVFVS</sequence>
<evidence type="ECO:0000313" key="2">
    <source>
        <dbReference type="EMBL" id="EGC20292.1"/>
    </source>
</evidence>
<dbReference type="AlphaFoldDB" id="F0F6L0"/>
<dbReference type="EMBL" id="AEWX01000017">
    <property type="protein sequence ID" value="EGC20292.1"/>
    <property type="molecule type" value="Genomic_DNA"/>
</dbReference>
<feature type="compositionally biased region" description="Basic and acidic residues" evidence="1">
    <location>
        <begin position="49"/>
        <end position="125"/>
    </location>
</feature>
<dbReference type="HOGENOM" id="CLU_609510_0_0_10"/>
<feature type="region of interest" description="Disordered" evidence="1">
    <location>
        <begin position="1"/>
        <end position="132"/>
    </location>
</feature>
<feature type="compositionally biased region" description="Basic and acidic residues" evidence="1">
    <location>
        <begin position="320"/>
        <end position="332"/>
    </location>
</feature>
<dbReference type="Pfam" id="PF11655">
    <property type="entry name" value="DUF2589"/>
    <property type="match status" value="1"/>
</dbReference>
<dbReference type="InterPro" id="IPR024510">
    <property type="entry name" value="DUF2589"/>
</dbReference>
<feature type="compositionally biased region" description="Basic and acidic residues" evidence="1">
    <location>
        <begin position="293"/>
        <end position="306"/>
    </location>
</feature>
<dbReference type="Proteomes" id="UP000005697">
    <property type="component" value="Unassembled WGS sequence"/>
</dbReference>
<dbReference type="eggNOG" id="ENOG502Z835">
    <property type="taxonomic scope" value="Bacteria"/>
</dbReference>
<proteinExistence type="predicted"/>
<feature type="region of interest" description="Disordered" evidence="1">
    <location>
        <begin position="261"/>
        <end position="332"/>
    </location>
</feature>
<organism evidence="2 3">
    <name type="scientific">Prevotella multiformis DSM 16608</name>
    <dbReference type="NCBI Taxonomy" id="888743"/>
    <lineage>
        <taxon>Bacteria</taxon>
        <taxon>Pseudomonadati</taxon>
        <taxon>Bacteroidota</taxon>
        <taxon>Bacteroidia</taxon>
        <taxon>Bacteroidales</taxon>
        <taxon>Prevotellaceae</taxon>
        <taxon>Prevotella</taxon>
    </lineage>
</organism>
<name>F0F6L0_9BACT</name>
<evidence type="ECO:0000256" key="1">
    <source>
        <dbReference type="SAM" id="MobiDB-lite"/>
    </source>
</evidence>
<protein>
    <submittedName>
        <fullName evidence="2">Uncharacterized protein</fullName>
    </submittedName>
</protein>
<evidence type="ECO:0000313" key="3">
    <source>
        <dbReference type="Proteomes" id="UP000005697"/>
    </source>
</evidence>
<accession>F0F6L0</accession>
<feature type="compositionally biased region" description="Basic and acidic residues" evidence="1">
    <location>
        <begin position="1"/>
        <end position="12"/>
    </location>
</feature>
<comment type="caution">
    <text evidence="2">The sequence shown here is derived from an EMBL/GenBank/DDBJ whole genome shotgun (WGS) entry which is preliminary data.</text>
</comment>
<reference evidence="2 3" key="1">
    <citation type="submission" date="2011-01" db="EMBL/GenBank/DDBJ databases">
        <authorList>
            <person name="Muzny D."/>
            <person name="Qin X."/>
            <person name="Deng J."/>
            <person name="Jiang H."/>
            <person name="Liu Y."/>
            <person name="Qu J."/>
            <person name="Song X.-Z."/>
            <person name="Zhang L."/>
            <person name="Thornton R."/>
            <person name="Coyle M."/>
            <person name="Francisco L."/>
            <person name="Jackson L."/>
            <person name="Javaid M."/>
            <person name="Korchina V."/>
            <person name="Kovar C."/>
            <person name="Mata R."/>
            <person name="Mathew T."/>
            <person name="Ngo R."/>
            <person name="Nguyen L."/>
            <person name="Nguyen N."/>
            <person name="Okwuonu G."/>
            <person name="Ongeri F."/>
            <person name="Pham C."/>
            <person name="Simmons D."/>
            <person name="Wilczek-Boney K."/>
            <person name="Hale W."/>
            <person name="Jakkamsetti A."/>
            <person name="Pham P."/>
            <person name="Ruth R."/>
            <person name="San Lucas F."/>
            <person name="Warren J."/>
            <person name="Zhang J."/>
            <person name="Zhao Z."/>
            <person name="Zhou C."/>
            <person name="Zhu D."/>
            <person name="Lee S."/>
            <person name="Bess C."/>
            <person name="Blankenburg K."/>
            <person name="Forbes L."/>
            <person name="Fu Q."/>
            <person name="Gubbala S."/>
            <person name="Hirani K."/>
            <person name="Jayaseelan J.C."/>
            <person name="Lara F."/>
            <person name="Munidasa M."/>
            <person name="Palculict T."/>
            <person name="Patil S."/>
            <person name="Pu L.-L."/>
            <person name="Saada N."/>
            <person name="Tang L."/>
            <person name="Weissenberger G."/>
            <person name="Zhu Y."/>
            <person name="Hemphill L."/>
            <person name="Shang Y."/>
            <person name="Youmans B."/>
            <person name="Ayvaz T."/>
            <person name="Ross M."/>
            <person name="Santibanez J."/>
            <person name="Aqrawi P."/>
            <person name="Gross S."/>
            <person name="Joshi V."/>
            <person name="Fowler G."/>
            <person name="Nazareth L."/>
            <person name="Reid J."/>
            <person name="Worley K."/>
            <person name="Petrosino J."/>
            <person name="Highlander S."/>
            <person name="Gibbs R."/>
        </authorList>
    </citation>
    <scope>NUCLEOTIDE SEQUENCE [LARGE SCALE GENOMIC DNA]</scope>
    <source>
        <strain evidence="2 3">DSM 16608</strain>
    </source>
</reference>
<keyword evidence="3" id="KW-1185">Reference proteome</keyword>